<accession>A0A9X4EUT6</accession>
<sequence length="102" mass="11583">MMMLRTCLSGFRNSLWIRYLLSTLLVVPLSVTAKVISTPSNPLVVTGTGKTQQRVCYYNDKAYSMGAVLQVGEIYMLCKEANDFEKNGALRWVILEKTKREE</sequence>
<name>A0A9X4EUT6_9VIBR</name>
<evidence type="ECO:0000313" key="1">
    <source>
        <dbReference type="EMBL" id="MDE1241986.1"/>
    </source>
</evidence>
<protein>
    <submittedName>
        <fullName evidence="1">YnjH family protein</fullName>
    </submittedName>
</protein>
<dbReference type="Proteomes" id="UP001140979">
    <property type="component" value="Unassembled WGS sequence"/>
</dbReference>
<comment type="caution">
    <text evidence="1">The sequence shown here is derived from an EMBL/GenBank/DDBJ whole genome shotgun (WGS) entry which is preliminary data.</text>
</comment>
<reference evidence="1" key="1">
    <citation type="submission" date="2022-02" db="EMBL/GenBank/DDBJ databases">
        <title>Emergence and expansion in Europe of a Vibrio aestuarianus clonal complex pathogenic for oysters.</title>
        <authorList>
            <person name="Mesnil A."/>
            <person name="Travers M.-A."/>
        </authorList>
    </citation>
    <scope>NUCLEOTIDE SEQUENCE</scope>
    <source>
        <strain evidence="1">19_064_11T1</strain>
    </source>
</reference>
<dbReference type="RefSeq" id="WP_274683001.1">
    <property type="nucleotide sequence ID" value="NZ_JAKNBA010000009.1"/>
</dbReference>
<dbReference type="EMBL" id="JAKNBA010000009">
    <property type="protein sequence ID" value="MDE1241986.1"/>
    <property type="molecule type" value="Genomic_DNA"/>
</dbReference>
<dbReference type="AlphaFoldDB" id="A0A9X4EUT6"/>
<proteinExistence type="predicted"/>
<organism evidence="1 2">
    <name type="scientific">Vibrio aestuarianus</name>
    <dbReference type="NCBI Taxonomy" id="28171"/>
    <lineage>
        <taxon>Bacteria</taxon>
        <taxon>Pseudomonadati</taxon>
        <taxon>Pseudomonadota</taxon>
        <taxon>Gammaproteobacteria</taxon>
        <taxon>Vibrionales</taxon>
        <taxon>Vibrionaceae</taxon>
        <taxon>Vibrio</taxon>
    </lineage>
</organism>
<evidence type="ECO:0000313" key="2">
    <source>
        <dbReference type="Proteomes" id="UP001140979"/>
    </source>
</evidence>
<dbReference type="InterPro" id="IPR009971">
    <property type="entry name" value="DUF1496"/>
</dbReference>
<gene>
    <name evidence="1" type="ORF">L9W94_07455</name>
</gene>
<dbReference type="Pfam" id="PF07383">
    <property type="entry name" value="DUF1496"/>
    <property type="match status" value="1"/>
</dbReference>